<keyword evidence="3" id="KW-1185">Reference proteome</keyword>
<name>A0A1L9B159_9BACT</name>
<evidence type="ECO:0000259" key="1">
    <source>
        <dbReference type="Pfam" id="PF04326"/>
    </source>
</evidence>
<organism evidence="2 3">
    <name type="scientific">Cystobacter ferrugineus</name>
    <dbReference type="NCBI Taxonomy" id="83449"/>
    <lineage>
        <taxon>Bacteria</taxon>
        <taxon>Pseudomonadati</taxon>
        <taxon>Myxococcota</taxon>
        <taxon>Myxococcia</taxon>
        <taxon>Myxococcales</taxon>
        <taxon>Cystobacterineae</taxon>
        <taxon>Archangiaceae</taxon>
        <taxon>Cystobacter</taxon>
    </lineage>
</organism>
<evidence type="ECO:0000313" key="3">
    <source>
        <dbReference type="Proteomes" id="UP000182229"/>
    </source>
</evidence>
<proteinExistence type="predicted"/>
<dbReference type="STRING" id="83449.BON30_35710"/>
<dbReference type="InterPro" id="IPR038461">
    <property type="entry name" value="Schlafen_AlbA_2_dom_sf"/>
</dbReference>
<dbReference type="Gene3D" id="3.30.565.60">
    <property type="match status" value="1"/>
</dbReference>
<dbReference type="Pfam" id="PF04326">
    <property type="entry name" value="SLFN_AlbA_2"/>
    <property type="match status" value="1"/>
</dbReference>
<dbReference type="PANTHER" id="PTHR30595:SF6">
    <property type="entry name" value="SCHLAFEN ALBA-2 DOMAIN-CONTAINING PROTEIN"/>
    <property type="match status" value="1"/>
</dbReference>
<dbReference type="Pfam" id="PF13749">
    <property type="entry name" value="HATPase_c_4"/>
    <property type="match status" value="1"/>
</dbReference>
<protein>
    <recommendedName>
        <fullName evidence="1">Schlafen AlbA-2 domain-containing protein</fullName>
    </recommendedName>
</protein>
<feature type="domain" description="Schlafen AlbA-2" evidence="1">
    <location>
        <begin position="15"/>
        <end position="132"/>
    </location>
</feature>
<dbReference type="AlphaFoldDB" id="A0A1L9B159"/>
<dbReference type="Gene3D" id="3.30.950.30">
    <property type="entry name" value="Schlafen, AAA domain"/>
    <property type="match status" value="1"/>
</dbReference>
<evidence type="ECO:0000313" key="2">
    <source>
        <dbReference type="EMBL" id="OJH35956.1"/>
    </source>
</evidence>
<comment type="caution">
    <text evidence="2">The sequence shown here is derived from an EMBL/GenBank/DDBJ whole genome shotgun (WGS) entry which is preliminary data.</text>
</comment>
<dbReference type="RefSeq" id="WP_071902984.1">
    <property type="nucleotide sequence ID" value="NZ_MPIN01000012.1"/>
</dbReference>
<reference evidence="2 3" key="2">
    <citation type="submission" date="2016-12" db="EMBL/GenBank/DDBJ databases">
        <title>Draft Genome Sequence of Cystobacter ferrugineus Strain Cbfe23.</title>
        <authorList>
            <person name="Akbar S."/>
            <person name="Dowd S.E."/>
            <person name="Stevens D.C."/>
        </authorList>
    </citation>
    <scope>NUCLEOTIDE SEQUENCE [LARGE SCALE GENOMIC DNA]</scope>
    <source>
        <strain evidence="2 3">Cbfe23</strain>
    </source>
</reference>
<reference evidence="3" key="1">
    <citation type="submission" date="2016-11" db="EMBL/GenBank/DDBJ databases">
        <authorList>
            <person name="Shukria A."/>
            <person name="Stevens D.C."/>
        </authorList>
    </citation>
    <scope>NUCLEOTIDE SEQUENCE [LARGE SCALE GENOMIC DNA]</scope>
    <source>
        <strain evidence="3">Cbfe23</strain>
    </source>
</reference>
<dbReference type="InterPro" id="IPR038475">
    <property type="entry name" value="RecG_C_sf"/>
</dbReference>
<dbReference type="Proteomes" id="UP000182229">
    <property type="component" value="Unassembled WGS sequence"/>
</dbReference>
<gene>
    <name evidence="2" type="ORF">BON30_35710</name>
</gene>
<dbReference type="InterPro" id="IPR007421">
    <property type="entry name" value="Schlafen_AlbA_2_dom"/>
</dbReference>
<accession>A0A1L9B159</accession>
<dbReference type="PANTHER" id="PTHR30595">
    <property type="entry name" value="GLPR-RELATED TRANSCRIPTIONAL REPRESSOR"/>
    <property type="match status" value="1"/>
</dbReference>
<sequence length="399" mass="44173">MLRVEELERLMVELESHRVERKQSLSDPEKIRQAICAFSNDLPATGLPGYLFVGVDDAGVPTGKPITNKEFDRILQTLADMRSDGNILPPPRMNVEKVVLRGAAVAVVEVFPAAAPPVRFKGQVWVRVGPRRATATADEERVLSERSIANARTFDQRACPGARLDDLVIDSILNDYLPSAVARSVLAENHRTVEEKLAALRLFDLRRGEPTYAAILLFGKNPLEFVPGAYIQFVRFNGDTQVDPVQDQKELKGNLFTTLIQLNTLLPLQVRTARVQGPRLVAEERSDYPIIAVRELALNALLHRNYEHTSAPVRLNWFASKVEIHSPGGLYGQVTPQNFRNVSDYRNPVLGEAMKVLGYVERFGVGIARAEAALAGNGNPAAEFVIEPTHMLVTLRSAS</sequence>
<dbReference type="EMBL" id="MPIN01000012">
    <property type="protein sequence ID" value="OJH35956.1"/>
    <property type="molecule type" value="Genomic_DNA"/>
</dbReference>
<dbReference type="OrthoDB" id="9789524at2"/>